<dbReference type="SMART" id="SM00490">
    <property type="entry name" value="HELICc"/>
    <property type="match status" value="1"/>
</dbReference>
<dbReference type="SUPFAM" id="SSF52540">
    <property type="entry name" value="P-loop containing nucleoside triphosphate hydrolases"/>
    <property type="match status" value="1"/>
</dbReference>
<dbReference type="PANTHER" id="PTHR45766:SF5">
    <property type="entry name" value="SNF2 DOMAIN-CONTAINING PROTEIN _ HELICASE DOMAIN-CONTAINING PROTEIN _ HNH ENDONUCLEASE DOMAIN-CONTAINING PROTEIN"/>
    <property type="match status" value="1"/>
</dbReference>
<organism evidence="3 4">
    <name type="scientific">Nepenthes gracilis</name>
    <name type="common">Slender pitcher plant</name>
    <dbReference type="NCBI Taxonomy" id="150966"/>
    <lineage>
        <taxon>Eukaryota</taxon>
        <taxon>Viridiplantae</taxon>
        <taxon>Streptophyta</taxon>
        <taxon>Embryophyta</taxon>
        <taxon>Tracheophyta</taxon>
        <taxon>Spermatophyta</taxon>
        <taxon>Magnoliopsida</taxon>
        <taxon>eudicotyledons</taxon>
        <taxon>Gunneridae</taxon>
        <taxon>Pentapetalae</taxon>
        <taxon>Caryophyllales</taxon>
        <taxon>Nepenthaceae</taxon>
        <taxon>Nepenthes</taxon>
    </lineage>
</organism>
<dbReference type="GO" id="GO:0016787">
    <property type="term" value="F:hydrolase activity"/>
    <property type="evidence" value="ECO:0007669"/>
    <property type="project" value="UniProtKB-KW"/>
</dbReference>
<dbReference type="Pfam" id="PF01844">
    <property type="entry name" value="HNH"/>
    <property type="match status" value="1"/>
</dbReference>
<dbReference type="Gene3D" id="1.10.30.50">
    <property type="match status" value="1"/>
</dbReference>
<dbReference type="Gene3D" id="3.40.50.300">
    <property type="entry name" value="P-loop containing nucleotide triphosphate hydrolases"/>
    <property type="match status" value="1"/>
</dbReference>
<feature type="domain" description="Helicase C-terminal" evidence="2">
    <location>
        <begin position="153"/>
        <end position="306"/>
    </location>
</feature>
<dbReference type="Proteomes" id="UP001279734">
    <property type="component" value="Unassembled WGS sequence"/>
</dbReference>
<dbReference type="PANTHER" id="PTHR45766">
    <property type="entry name" value="DNA ANNEALING HELICASE AND ENDONUCLEASE ZRANB3 FAMILY MEMBER"/>
    <property type="match status" value="1"/>
</dbReference>
<protein>
    <recommendedName>
        <fullName evidence="2">Helicase C-terminal domain-containing protein</fullName>
    </recommendedName>
</protein>
<dbReference type="GO" id="GO:0006281">
    <property type="term" value="P:DNA repair"/>
    <property type="evidence" value="ECO:0007669"/>
    <property type="project" value="TreeGrafter"/>
</dbReference>
<dbReference type="GO" id="GO:0043596">
    <property type="term" value="C:nuclear replication fork"/>
    <property type="evidence" value="ECO:0007669"/>
    <property type="project" value="TreeGrafter"/>
</dbReference>
<gene>
    <name evidence="3" type="ORF">Nepgr_020066</name>
</gene>
<dbReference type="InterPro" id="IPR002711">
    <property type="entry name" value="HNH"/>
</dbReference>
<name>A0AAD3XVT3_NEPGR</name>
<dbReference type="GO" id="GO:0031297">
    <property type="term" value="P:replication fork processing"/>
    <property type="evidence" value="ECO:0007669"/>
    <property type="project" value="TreeGrafter"/>
</dbReference>
<sequence>MLWPGLLGKDKYEFAKTYCSVKFCHGSQGKVFQDLSQGSRLEELNILLRQTVMIRRLKEHLLVQLPPKRRQIVTLLLKKSDIILAKNAVGVHNDSPLADIGGKDKPLEVSDRVNEIGSRRLSKKLSGQVLGVAKVSGFIKWLSFHPIIIEADGLSNSEMKLSCHKMIIFAHHHKVLDGVQKFICEKGVGFVRIDKNTLDTDRRAAVQSFQTDKEVKVAMIGIKVGYAGLNLSAAQSVVFLELPLEPTALLQAEDRAHRRGQTNAVNVYIFCGKGTCDESRWNRLNKSLHCVSSTTDGKYDAVREIEVESVDYLGNSGNTDGRKYGILDSYASACVQYSTDNSSQNNEAHDDTDDKASEVLHGIQGTVNDNPDELFGACGSIPAISLRFAVSKYTGRIHLCTCIPGIDSRPRPLSENFRPEEITADYDNKNASTNIQFNQECWDSLLTFSIEWKKLKLIDRRKLLGKPLQLPLANEVLYLNESANHDSRGLLRGGSRKRTTPLCDISCPLPSNAVWKDVHLQCGYGKKERTYIQGWTNMEEPLCKLCQSPCKSMNAKKPEFFEDLFCKLACYEEYRSRTSNRFLRQELFQIEHGICTNCLLDCHKLVEHIRPLPHANREEYVKRVAPNFANHKKLLNKIVCYPTEGNAWHADHFVPVFQGGGECKVENMRTLCVACHADVTAAQCAERRLATKQLKNVMVDIKNNRKMLQNCANLTGPGCSRMDDDDLLIKIPGSAYSEMKLVVSGDKELENSSQDQ</sequence>
<reference evidence="3" key="1">
    <citation type="submission" date="2023-05" db="EMBL/GenBank/DDBJ databases">
        <title>Nepenthes gracilis genome sequencing.</title>
        <authorList>
            <person name="Fukushima K."/>
        </authorList>
    </citation>
    <scope>NUCLEOTIDE SEQUENCE</scope>
    <source>
        <strain evidence="3">SING2019-196</strain>
    </source>
</reference>
<proteinExistence type="predicted"/>
<keyword evidence="4" id="KW-1185">Reference proteome</keyword>
<evidence type="ECO:0000313" key="4">
    <source>
        <dbReference type="Proteomes" id="UP001279734"/>
    </source>
</evidence>
<comment type="caution">
    <text evidence="3">The sequence shown here is derived from an EMBL/GenBank/DDBJ whole genome shotgun (WGS) entry which is preliminary data.</text>
</comment>
<dbReference type="Pfam" id="PF00271">
    <property type="entry name" value="Helicase_C"/>
    <property type="match status" value="1"/>
</dbReference>
<accession>A0AAD3XVT3</accession>
<keyword evidence="1" id="KW-0378">Hydrolase</keyword>
<dbReference type="GO" id="GO:0004520">
    <property type="term" value="F:DNA endonuclease activity"/>
    <property type="evidence" value="ECO:0007669"/>
    <property type="project" value="TreeGrafter"/>
</dbReference>
<dbReference type="InterPro" id="IPR001650">
    <property type="entry name" value="Helicase_C-like"/>
</dbReference>
<dbReference type="CDD" id="cd18793">
    <property type="entry name" value="SF2_C_SNF"/>
    <property type="match status" value="1"/>
</dbReference>
<evidence type="ECO:0000259" key="2">
    <source>
        <dbReference type="PROSITE" id="PS51194"/>
    </source>
</evidence>
<dbReference type="GO" id="GO:0003676">
    <property type="term" value="F:nucleic acid binding"/>
    <property type="evidence" value="ECO:0007669"/>
    <property type="project" value="InterPro"/>
</dbReference>
<dbReference type="GO" id="GO:0008270">
    <property type="term" value="F:zinc ion binding"/>
    <property type="evidence" value="ECO:0007669"/>
    <property type="project" value="InterPro"/>
</dbReference>
<dbReference type="EMBL" id="BSYO01000019">
    <property type="protein sequence ID" value="GMH18225.1"/>
    <property type="molecule type" value="Genomic_DNA"/>
</dbReference>
<dbReference type="InterPro" id="IPR049730">
    <property type="entry name" value="SNF2/RAD54-like_C"/>
</dbReference>
<dbReference type="InterPro" id="IPR027417">
    <property type="entry name" value="P-loop_NTPase"/>
</dbReference>
<dbReference type="PROSITE" id="PS51194">
    <property type="entry name" value="HELICASE_CTER"/>
    <property type="match status" value="1"/>
</dbReference>
<dbReference type="AlphaFoldDB" id="A0AAD3XVT3"/>
<evidence type="ECO:0000256" key="1">
    <source>
        <dbReference type="ARBA" id="ARBA00022801"/>
    </source>
</evidence>
<evidence type="ECO:0000313" key="3">
    <source>
        <dbReference type="EMBL" id="GMH18225.1"/>
    </source>
</evidence>